<sequence>MKDLAPAYGLDVNYGQIEGPEQGLVSVPEEEMTPTYAMDAEFRSLDIGRRIWPPCQQLTELYFENLRQKSVGNVEEAKEE</sequence>
<reference evidence="2" key="1">
    <citation type="journal article" date="2015" name="PLoS Genet.">
        <title>The dynamic genome and transcriptome of the human fungal pathogen Blastomyces and close relative Emmonsia.</title>
        <authorList>
            <person name="Munoz J.F."/>
            <person name="Gauthier G.M."/>
            <person name="Desjardins C.A."/>
            <person name="Gallo J.E."/>
            <person name="Holder J."/>
            <person name="Sullivan T.D."/>
            <person name="Marty A.J."/>
            <person name="Carmen J.C."/>
            <person name="Chen Z."/>
            <person name="Ding L."/>
            <person name="Gujja S."/>
            <person name="Magrini V."/>
            <person name="Misas E."/>
            <person name="Mitreva M."/>
            <person name="Priest M."/>
            <person name="Saif S."/>
            <person name="Whiston E.A."/>
            <person name="Young S."/>
            <person name="Zeng Q."/>
            <person name="Goldman W.E."/>
            <person name="Mardis E.R."/>
            <person name="Taylor J.W."/>
            <person name="McEwen J.G."/>
            <person name="Clay O.K."/>
            <person name="Klein B.S."/>
            <person name="Cuomo C.A."/>
        </authorList>
    </citation>
    <scope>NUCLEOTIDE SEQUENCE [LARGE SCALE GENOMIC DNA]</scope>
    <source>
        <strain evidence="2">UAMH 3008</strain>
    </source>
</reference>
<dbReference type="AlphaFoldDB" id="A0A0G2J113"/>
<proteinExistence type="predicted"/>
<dbReference type="OrthoDB" id="9984533at2759"/>
<evidence type="ECO:0000313" key="2">
    <source>
        <dbReference type="Proteomes" id="UP000034164"/>
    </source>
</evidence>
<gene>
    <name evidence="1" type="ORF">EMCG_02809</name>
</gene>
<evidence type="ECO:0000313" key="1">
    <source>
        <dbReference type="EMBL" id="KKZ62814.1"/>
    </source>
</evidence>
<organism evidence="1 2">
    <name type="scientific">[Emmonsia] crescens</name>
    <dbReference type="NCBI Taxonomy" id="73230"/>
    <lineage>
        <taxon>Eukaryota</taxon>
        <taxon>Fungi</taxon>
        <taxon>Dikarya</taxon>
        <taxon>Ascomycota</taxon>
        <taxon>Pezizomycotina</taxon>
        <taxon>Eurotiomycetes</taxon>
        <taxon>Eurotiomycetidae</taxon>
        <taxon>Onygenales</taxon>
        <taxon>Ajellomycetaceae</taxon>
        <taxon>Emergomyces</taxon>
    </lineage>
</organism>
<accession>A0A0G2J113</accession>
<name>A0A0G2J113_9EURO</name>
<comment type="caution">
    <text evidence="1">The sequence shown here is derived from an EMBL/GenBank/DDBJ whole genome shotgun (WGS) entry which is preliminary data.</text>
</comment>
<protein>
    <submittedName>
        <fullName evidence="1">Uncharacterized protein</fullName>
    </submittedName>
</protein>
<dbReference type="Proteomes" id="UP000034164">
    <property type="component" value="Unassembled WGS sequence"/>
</dbReference>
<dbReference type="VEuPathDB" id="FungiDB:EMCG_02809"/>
<dbReference type="EMBL" id="LCZI01001031">
    <property type="protein sequence ID" value="KKZ62814.1"/>
    <property type="molecule type" value="Genomic_DNA"/>
</dbReference>